<evidence type="ECO:0000313" key="7">
    <source>
        <dbReference type="Proteomes" id="UP001224428"/>
    </source>
</evidence>
<evidence type="ECO:0000259" key="5">
    <source>
        <dbReference type="Pfam" id="PF01420"/>
    </source>
</evidence>
<dbReference type="PANTHER" id="PTHR43140">
    <property type="entry name" value="TYPE-1 RESTRICTION ENZYME ECOKI SPECIFICITY PROTEIN"/>
    <property type="match status" value="1"/>
</dbReference>
<dbReference type="InterPro" id="IPR000055">
    <property type="entry name" value="Restrct_endonuc_typeI_TRD"/>
</dbReference>
<reference evidence="6" key="1">
    <citation type="submission" date="2023-05" db="EMBL/GenBank/DDBJ databases">
        <title>Mycoplasma phocimorsus sp. nov., isolated from Scandinavian patients with seal finger or septic arthritis after contact with seals.</title>
        <authorList>
            <person name="Skafte-Holm A."/>
            <person name="Pedersen T.R."/>
            <person name="Froelund M."/>
            <person name="Stegger M."/>
            <person name="Qvortrup K."/>
            <person name="Michaels D.L."/>
            <person name="Brown D.R."/>
            <person name="Jensen J.S."/>
        </authorList>
    </citation>
    <scope>NUCLEOTIDE SEQUENCE</scope>
    <source>
        <strain evidence="6">M5725</strain>
    </source>
</reference>
<keyword evidence="2" id="KW-0680">Restriction system</keyword>
<keyword evidence="6" id="KW-0540">Nuclease</keyword>
<dbReference type="InterPro" id="IPR051212">
    <property type="entry name" value="Type-I_RE_S_subunit"/>
</dbReference>
<keyword evidence="6" id="KW-0378">Hydrolase</keyword>
<dbReference type="GO" id="GO:0003677">
    <property type="term" value="F:DNA binding"/>
    <property type="evidence" value="ECO:0007669"/>
    <property type="project" value="UniProtKB-KW"/>
</dbReference>
<dbReference type="GO" id="GO:0004519">
    <property type="term" value="F:endonuclease activity"/>
    <property type="evidence" value="ECO:0007669"/>
    <property type="project" value="UniProtKB-KW"/>
</dbReference>
<keyword evidence="3" id="KW-0238">DNA-binding</keyword>
<comment type="subunit">
    <text evidence="4">The methyltransferase is composed of M and S polypeptides.</text>
</comment>
<evidence type="ECO:0000256" key="3">
    <source>
        <dbReference type="ARBA" id="ARBA00023125"/>
    </source>
</evidence>
<proteinExistence type="inferred from homology"/>
<protein>
    <submittedName>
        <fullName evidence="6">Restriction endonuclease subunit S</fullName>
        <ecNumber evidence="6">3.1.21.-</ecNumber>
    </submittedName>
</protein>
<dbReference type="GO" id="GO:0009307">
    <property type="term" value="P:DNA restriction-modification system"/>
    <property type="evidence" value="ECO:0007669"/>
    <property type="project" value="UniProtKB-KW"/>
</dbReference>
<dbReference type="InterPro" id="IPR044946">
    <property type="entry name" value="Restrct_endonuc_typeI_TRD_sf"/>
</dbReference>
<evidence type="ECO:0000256" key="2">
    <source>
        <dbReference type="ARBA" id="ARBA00022747"/>
    </source>
</evidence>
<comment type="caution">
    <text evidence="6">The sequence shown here is derived from an EMBL/GenBank/DDBJ whole genome shotgun (WGS) entry which is preliminary data.</text>
</comment>
<sequence>MSKTEYKTIGEVSIIEIGKQVNKNLLSQTGKYPVINGGVKPTGYWDKFNYKKGCITVIQGGPTAGFAQYMETDFWAGAHSYILNTIDESKVSQKFLFYILKINEPTINSLKQGQILPSLRRESLKNFSIPIPPIEIQNTITNLLDKLQEYSQNIQGLLPQEVQFREIQHQYYLNRLLDFTRER</sequence>
<dbReference type="SUPFAM" id="SSF116734">
    <property type="entry name" value="DNA methylase specificity domain"/>
    <property type="match status" value="1"/>
</dbReference>
<dbReference type="Gene3D" id="3.90.220.20">
    <property type="entry name" value="DNA methylase specificity domains"/>
    <property type="match status" value="1"/>
</dbReference>
<evidence type="ECO:0000256" key="4">
    <source>
        <dbReference type="ARBA" id="ARBA00038652"/>
    </source>
</evidence>
<organism evidence="6 7">
    <name type="scientific">Mycoplasma phocimorsus</name>
    <dbReference type="NCBI Taxonomy" id="3045839"/>
    <lineage>
        <taxon>Bacteria</taxon>
        <taxon>Bacillati</taxon>
        <taxon>Mycoplasmatota</taxon>
        <taxon>Mollicutes</taxon>
        <taxon>Mycoplasmataceae</taxon>
        <taxon>Mycoplasma</taxon>
    </lineage>
</organism>
<evidence type="ECO:0000256" key="1">
    <source>
        <dbReference type="ARBA" id="ARBA00010923"/>
    </source>
</evidence>
<accession>A0AAJ1PT57</accession>
<dbReference type="EC" id="3.1.21.-" evidence="6"/>
<dbReference type="Pfam" id="PF01420">
    <property type="entry name" value="Methylase_S"/>
    <property type="match status" value="1"/>
</dbReference>
<dbReference type="GO" id="GO:0016787">
    <property type="term" value="F:hydrolase activity"/>
    <property type="evidence" value="ECO:0007669"/>
    <property type="project" value="UniProtKB-KW"/>
</dbReference>
<dbReference type="AlphaFoldDB" id="A0AAJ1PT57"/>
<dbReference type="EMBL" id="JASDDP010000025">
    <property type="protein sequence ID" value="MDJ1646076.1"/>
    <property type="molecule type" value="Genomic_DNA"/>
</dbReference>
<feature type="domain" description="Type I restriction modification DNA specificity" evidence="5">
    <location>
        <begin position="2"/>
        <end position="154"/>
    </location>
</feature>
<comment type="similarity">
    <text evidence="1">Belongs to the type-I restriction system S methylase family.</text>
</comment>
<dbReference type="Proteomes" id="UP001224428">
    <property type="component" value="Unassembled WGS sequence"/>
</dbReference>
<keyword evidence="6" id="KW-0255">Endonuclease</keyword>
<gene>
    <name evidence="6" type="ORF">QLQ80_03230</name>
</gene>
<dbReference type="CDD" id="cd17291">
    <property type="entry name" value="RMtype1_S_MgeORF438P-TRD-CR_like"/>
    <property type="match status" value="1"/>
</dbReference>
<keyword evidence="7" id="KW-1185">Reference proteome</keyword>
<name>A0AAJ1PT57_9MOLU</name>
<evidence type="ECO:0000313" key="6">
    <source>
        <dbReference type="EMBL" id="MDJ1646076.1"/>
    </source>
</evidence>
<dbReference type="PANTHER" id="PTHR43140:SF1">
    <property type="entry name" value="TYPE I RESTRICTION ENZYME ECOKI SPECIFICITY SUBUNIT"/>
    <property type="match status" value="1"/>
</dbReference>